<dbReference type="AlphaFoldDB" id="A0A7G1NPM8"/>
<accession>A0A7G1NPM8</accession>
<protein>
    <submittedName>
        <fullName evidence="1">Uncharacterized protein</fullName>
    </submittedName>
</protein>
<gene>
    <name evidence="1" type="ORF">GCM10017668_53090</name>
</gene>
<proteinExistence type="predicted"/>
<dbReference type="EMBL" id="AP023439">
    <property type="protein sequence ID" value="BCL23466.1"/>
    <property type="molecule type" value="Genomic_DNA"/>
</dbReference>
<dbReference type="Proteomes" id="UP000516373">
    <property type="component" value="Chromosome"/>
</dbReference>
<organism evidence="1 2">
    <name type="scientific">Streptomyces tuirus</name>
    <dbReference type="NCBI Taxonomy" id="68278"/>
    <lineage>
        <taxon>Bacteria</taxon>
        <taxon>Bacillati</taxon>
        <taxon>Actinomycetota</taxon>
        <taxon>Actinomycetes</taxon>
        <taxon>Kitasatosporales</taxon>
        <taxon>Streptomycetaceae</taxon>
        <taxon>Streptomyces</taxon>
    </lineage>
</organism>
<name>A0A7G1NPM8_9ACTN</name>
<reference evidence="1 2" key="1">
    <citation type="journal article" date="2014" name="Int. J. Syst. Evol. Microbiol.">
        <title>Complete genome sequence of Corynebacterium casei LMG S-19264T (=DSM 44701T), isolated from a smear-ripened cheese.</title>
        <authorList>
            <consortium name="US DOE Joint Genome Institute (JGI-PGF)"/>
            <person name="Walter F."/>
            <person name="Albersmeier A."/>
            <person name="Kalinowski J."/>
            <person name="Ruckert C."/>
        </authorList>
    </citation>
    <scope>NUCLEOTIDE SEQUENCE [LARGE SCALE GENOMIC DNA]</scope>
    <source>
        <strain evidence="1 2">JCM 4255</strain>
    </source>
</reference>
<sequence>MDGQWTSANDPAARIPIGVARSREGGADGIDDGCHRGDADCDGASVDERMERAEQPLGGKSILLSGFGVIIFSA</sequence>
<evidence type="ECO:0000313" key="1">
    <source>
        <dbReference type="EMBL" id="BCL23466.1"/>
    </source>
</evidence>
<evidence type="ECO:0000313" key="2">
    <source>
        <dbReference type="Proteomes" id="UP000516373"/>
    </source>
</evidence>
<dbReference type="KEGG" id="stui:GCM10017668_53090"/>
<dbReference type="RefSeq" id="WP_232543644.1">
    <property type="nucleotide sequence ID" value="NZ_AP023439.1"/>
</dbReference>